<dbReference type="InterPro" id="IPR029058">
    <property type="entry name" value="AB_hydrolase_fold"/>
</dbReference>
<protein>
    <submittedName>
        <fullName evidence="7">Peptidase S9</fullName>
    </submittedName>
</protein>
<evidence type="ECO:0000313" key="7">
    <source>
        <dbReference type="EMBL" id="GLQ24896.1"/>
    </source>
</evidence>
<evidence type="ECO:0000256" key="1">
    <source>
        <dbReference type="ARBA" id="ARBA00005228"/>
    </source>
</evidence>
<gene>
    <name evidence="7" type="primary">ptrB</name>
    <name evidence="7" type="ORF">GCM10007853_27700</name>
</gene>
<sequence>MTNTPPNAPKAEKRPYQQSRFGHQWTDDYAWLKDTNWQAVLRDPSKLSSDIRTHLEAENRYTESALSPLKALDTALFEEMKARLEPARSSTKLPHGPWRYYHRFEAGQEHGTYIREPREGGTAQTLLDAEALSQDADGFFDVGDVSHSPDHARVAYGLDLKGAENHQVFVGPASGGDADFTGIDTAAGALVWAMDSKTLFWVERDENQRPSKVLYRDIDRSSAANTAFTESDPGFFVNVGSSDDDRHIVISAHNHTTSEVWAVPMDRPETNPVCFAMRRSGIEYDVAPQGGVTYILSNDHGAIDFAVFQTNTPLGETSDPASWSSYIDHQPGCLILGLEAYSGHLIRLERENALPRIVIRDMADKTEHAIEMDEAAYSLGLVGGYEYDTTLIHYSYSSPTTPASVYAYDMATRERSLVHRQIVPSGHDPDDYVTERIEITARDGETVPVTLLYRKGVKPDGSNPVLLYGYGSYGLTIPADFRTGRLSLVDRGFVYAIAHIRGGMAKGYGWYEAGKLDRKINTFNDFVDVGHALVDLGWTKRGKVVGHGGSAGGLLVGAALNQDPGLFGAVIGAVPFVDVLNTMSDTDLPLTPPEWPEWGNPIEDETAFRTILSYSPYENIQKADYPPILITGGLTDPRVTYWEPAKWAARLRDHQTGEAPILLKMNMEAGHQGESGRYQSLKETATEYAFALWAVGKA</sequence>
<dbReference type="PANTHER" id="PTHR11757:SF19">
    <property type="entry name" value="PROLYL ENDOPEPTIDASE-LIKE"/>
    <property type="match status" value="1"/>
</dbReference>
<comment type="caution">
    <text evidence="7">The sequence shown here is derived from an EMBL/GenBank/DDBJ whole genome shotgun (WGS) entry which is preliminary data.</text>
</comment>
<dbReference type="InterPro" id="IPR001375">
    <property type="entry name" value="Peptidase_S9_cat"/>
</dbReference>
<evidence type="ECO:0000256" key="2">
    <source>
        <dbReference type="ARBA" id="ARBA00022670"/>
    </source>
</evidence>
<keyword evidence="3" id="KW-0378">Hydrolase</keyword>
<dbReference type="Proteomes" id="UP001161391">
    <property type="component" value="Unassembled WGS sequence"/>
</dbReference>
<organism evidence="7 8">
    <name type="scientific">Algimonas ampicilliniresistens</name>
    <dbReference type="NCBI Taxonomy" id="1298735"/>
    <lineage>
        <taxon>Bacteria</taxon>
        <taxon>Pseudomonadati</taxon>
        <taxon>Pseudomonadota</taxon>
        <taxon>Alphaproteobacteria</taxon>
        <taxon>Maricaulales</taxon>
        <taxon>Robiginitomaculaceae</taxon>
        <taxon>Algimonas</taxon>
    </lineage>
</organism>
<proteinExistence type="inferred from homology"/>
<evidence type="ECO:0000313" key="8">
    <source>
        <dbReference type="Proteomes" id="UP001161391"/>
    </source>
</evidence>
<dbReference type="PRINTS" id="PR00862">
    <property type="entry name" value="PROLIGOPTASE"/>
</dbReference>
<dbReference type="EMBL" id="BSNK01000002">
    <property type="protein sequence ID" value="GLQ24896.1"/>
    <property type="molecule type" value="Genomic_DNA"/>
</dbReference>
<feature type="domain" description="Peptidase S9A N-terminal" evidence="6">
    <location>
        <begin position="12"/>
        <end position="419"/>
    </location>
</feature>
<name>A0ABQ5VBH3_9PROT</name>
<dbReference type="SUPFAM" id="SSF50993">
    <property type="entry name" value="Peptidase/esterase 'gauge' domain"/>
    <property type="match status" value="1"/>
</dbReference>
<dbReference type="Gene3D" id="2.130.10.120">
    <property type="entry name" value="Prolyl oligopeptidase, N-terminal domain"/>
    <property type="match status" value="1"/>
</dbReference>
<keyword evidence="4" id="KW-0720">Serine protease</keyword>
<dbReference type="Pfam" id="PF00326">
    <property type="entry name" value="Peptidase_S9"/>
    <property type="match status" value="1"/>
</dbReference>
<feature type="domain" description="Peptidase S9 prolyl oligopeptidase catalytic" evidence="5">
    <location>
        <begin position="484"/>
        <end position="696"/>
    </location>
</feature>
<evidence type="ECO:0000256" key="3">
    <source>
        <dbReference type="ARBA" id="ARBA00022801"/>
    </source>
</evidence>
<reference evidence="7" key="2">
    <citation type="submission" date="2023-01" db="EMBL/GenBank/DDBJ databases">
        <title>Draft genome sequence of Algimonas ampicilliniresistens strain NBRC 108219.</title>
        <authorList>
            <person name="Sun Q."/>
            <person name="Mori K."/>
        </authorList>
    </citation>
    <scope>NUCLEOTIDE SEQUENCE</scope>
    <source>
        <strain evidence="7">NBRC 108219</strain>
    </source>
</reference>
<evidence type="ECO:0000259" key="5">
    <source>
        <dbReference type="Pfam" id="PF00326"/>
    </source>
</evidence>
<comment type="similarity">
    <text evidence="1">Belongs to the peptidase S9A family.</text>
</comment>
<dbReference type="Gene3D" id="3.40.50.1820">
    <property type="entry name" value="alpha/beta hydrolase"/>
    <property type="match status" value="1"/>
</dbReference>
<evidence type="ECO:0000259" key="6">
    <source>
        <dbReference type="Pfam" id="PF02897"/>
    </source>
</evidence>
<keyword evidence="2" id="KW-0645">Protease</keyword>
<keyword evidence="8" id="KW-1185">Reference proteome</keyword>
<dbReference type="RefSeq" id="WP_284391861.1">
    <property type="nucleotide sequence ID" value="NZ_BSNK01000002.1"/>
</dbReference>
<reference evidence="7" key="1">
    <citation type="journal article" date="2014" name="Int. J. Syst. Evol. Microbiol.">
        <title>Complete genome of a new Firmicutes species belonging to the dominant human colonic microbiota ('Ruminococcus bicirculans') reveals two chromosomes and a selective capacity to utilize plant glucans.</title>
        <authorList>
            <consortium name="NISC Comparative Sequencing Program"/>
            <person name="Wegmann U."/>
            <person name="Louis P."/>
            <person name="Goesmann A."/>
            <person name="Henrissat B."/>
            <person name="Duncan S.H."/>
            <person name="Flint H.J."/>
        </authorList>
    </citation>
    <scope>NUCLEOTIDE SEQUENCE</scope>
    <source>
        <strain evidence="7">NBRC 108219</strain>
    </source>
</reference>
<evidence type="ECO:0000256" key="4">
    <source>
        <dbReference type="ARBA" id="ARBA00022825"/>
    </source>
</evidence>
<dbReference type="Pfam" id="PF02897">
    <property type="entry name" value="Peptidase_S9_N"/>
    <property type="match status" value="1"/>
</dbReference>
<dbReference type="InterPro" id="IPR023302">
    <property type="entry name" value="Pept_S9A_N"/>
</dbReference>
<dbReference type="PANTHER" id="PTHR11757">
    <property type="entry name" value="PROTEASE FAMILY S9A OLIGOPEPTIDASE"/>
    <property type="match status" value="1"/>
</dbReference>
<dbReference type="SUPFAM" id="SSF53474">
    <property type="entry name" value="alpha/beta-Hydrolases"/>
    <property type="match status" value="1"/>
</dbReference>
<dbReference type="InterPro" id="IPR051543">
    <property type="entry name" value="Serine_Peptidase_S9A"/>
</dbReference>
<accession>A0ABQ5VBH3</accession>
<dbReference type="InterPro" id="IPR002470">
    <property type="entry name" value="Peptidase_S9A"/>
</dbReference>